<gene>
    <name evidence="2" type="ORF">AB835_14745</name>
</gene>
<sequence length="322" mass="36021">MYGEMMHYYGLSKDLDKADYFETDSFKKTLLSLETAIQSGGIIALTGIVGIGKTTALRRMQESLKASHQVIVSKALATDKRRVNVNTLYTALFSDLPTTKDFKIPTQPEKRERKLQELIRKINKPIALFIDEAHDLHWRTLVALKHLVETVEDAKGILAIIVVGHPKLGNELCKPAMEEVGARAKVFSLDALGQQKLHYIEWVLEKCSKAKVKSHDILTQEAIELLADRLITPLQITHYLSLALVKGHTTGTKPVDRDIIESVLSPDLNALEPKLARQGYGMAVLCEHLNARRSDVKAYLRGQLAAGKTEEFNKKIHKLGIL</sequence>
<dbReference type="InterPro" id="IPR052026">
    <property type="entry name" value="ExeA_AAA_ATPase_DNA-bind"/>
</dbReference>
<dbReference type="Gene3D" id="3.40.50.300">
    <property type="entry name" value="P-loop containing nucleotide triphosphate hydrolases"/>
    <property type="match status" value="1"/>
</dbReference>
<evidence type="ECO:0000313" key="3">
    <source>
        <dbReference type="Proteomes" id="UP000242502"/>
    </source>
</evidence>
<feature type="domain" description="AAA+ ATPase" evidence="1">
    <location>
        <begin position="39"/>
        <end position="192"/>
    </location>
</feature>
<evidence type="ECO:0000313" key="2">
    <source>
        <dbReference type="EMBL" id="ODS22336.1"/>
    </source>
</evidence>
<dbReference type="EMBL" id="MDLC01000100">
    <property type="protein sequence ID" value="ODS22336.1"/>
    <property type="molecule type" value="Genomic_DNA"/>
</dbReference>
<dbReference type="Proteomes" id="UP000242502">
    <property type="component" value="Unassembled WGS sequence"/>
</dbReference>
<dbReference type="AlphaFoldDB" id="A0A1D2QL93"/>
<evidence type="ECO:0000259" key="1">
    <source>
        <dbReference type="SMART" id="SM00382"/>
    </source>
</evidence>
<dbReference type="SUPFAM" id="SSF52540">
    <property type="entry name" value="P-loop containing nucleoside triphosphate hydrolases"/>
    <property type="match status" value="1"/>
</dbReference>
<dbReference type="PANTHER" id="PTHR35894">
    <property type="entry name" value="GENERAL SECRETION PATHWAY PROTEIN A-RELATED"/>
    <property type="match status" value="1"/>
</dbReference>
<dbReference type="InterPro" id="IPR049945">
    <property type="entry name" value="AAA_22"/>
</dbReference>
<comment type="caution">
    <text evidence="2">The sequence shown here is derived from an EMBL/GenBank/DDBJ whole genome shotgun (WGS) entry which is preliminary data.</text>
</comment>
<organism evidence="2 3">
    <name type="scientific">Candidatus Endobugula sertula</name>
    <name type="common">Bugula neritina bacterial symbiont</name>
    <dbReference type="NCBI Taxonomy" id="62101"/>
    <lineage>
        <taxon>Bacteria</taxon>
        <taxon>Pseudomonadati</taxon>
        <taxon>Pseudomonadota</taxon>
        <taxon>Gammaproteobacteria</taxon>
        <taxon>Cellvibrionales</taxon>
        <taxon>Cellvibrionaceae</taxon>
        <taxon>Candidatus Endobugula</taxon>
    </lineage>
</organism>
<accession>A0A1D2QL93</accession>
<name>A0A1D2QL93_9GAMM</name>
<proteinExistence type="predicted"/>
<dbReference type="InterPro" id="IPR003593">
    <property type="entry name" value="AAA+_ATPase"/>
</dbReference>
<protein>
    <recommendedName>
        <fullName evidence="1">AAA+ ATPase domain-containing protein</fullName>
    </recommendedName>
</protein>
<dbReference type="STRING" id="62101.AB835_14745"/>
<dbReference type="SMART" id="SM00382">
    <property type="entry name" value="AAA"/>
    <property type="match status" value="1"/>
</dbReference>
<dbReference type="InterPro" id="IPR027417">
    <property type="entry name" value="P-loop_NTPase"/>
</dbReference>
<reference evidence="2 3" key="1">
    <citation type="journal article" date="2016" name="Appl. Environ. Microbiol.">
        <title>Lack of Overt Genome Reduction in the Bryostatin-Producing Bryozoan Symbiont "Candidatus Endobugula sertula".</title>
        <authorList>
            <person name="Miller I.J."/>
            <person name="Vanee N."/>
            <person name="Fong S.S."/>
            <person name="Lim-Fong G.E."/>
            <person name="Kwan J.C."/>
        </authorList>
    </citation>
    <scope>NUCLEOTIDE SEQUENCE [LARGE SCALE GENOMIC DNA]</scope>
    <source>
        <strain evidence="2">AB1-4</strain>
    </source>
</reference>
<dbReference type="Pfam" id="PF13401">
    <property type="entry name" value="AAA_22"/>
    <property type="match status" value="1"/>
</dbReference>
<dbReference type="GO" id="GO:0016887">
    <property type="term" value="F:ATP hydrolysis activity"/>
    <property type="evidence" value="ECO:0007669"/>
    <property type="project" value="InterPro"/>
</dbReference>
<dbReference type="PANTHER" id="PTHR35894:SF1">
    <property type="entry name" value="PHOSPHORIBULOKINASE _ URIDINE KINASE FAMILY"/>
    <property type="match status" value="1"/>
</dbReference>